<dbReference type="EMBL" id="CABPRJ010001902">
    <property type="protein sequence ID" value="VVC40258.1"/>
    <property type="molecule type" value="Genomic_DNA"/>
</dbReference>
<evidence type="ECO:0000256" key="5">
    <source>
        <dbReference type="ARBA" id="ARBA00022692"/>
    </source>
</evidence>
<dbReference type="OrthoDB" id="2020542at2759"/>
<feature type="transmembrane region" description="Helical" evidence="9">
    <location>
        <begin position="257"/>
        <end position="277"/>
    </location>
</feature>
<dbReference type="Pfam" id="PF03522">
    <property type="entry name" value="SLC12"/>
    <property type="match status" value="1"/>
</dbReference>
<gene>
    <name evidence="12" type="ORF">CINCED_3A024008</name>
</gene>
<feature type="transmembrane region" description="Helical" evidence="9">
    <location>
        <begin position="185"/>
        <end position="213"/>
    </location>
</feature>
<feature type="transmembrane region" description="Helical" evidence="9">
    <location>
        <begin position="517"/>
        <end position="535"/>
    </location>
</feature>
<protein>
    <recommendedName>
        <fullName evidence="3">Solute carrier family 12 member 9</fullName>
    </recommendedName>
</protein>
<feature type="domain" description="Amino acid permease/ SLC12A" evidence="10">
    <location>
        <begin position="111"/>
        <end position="598"/>
    </location>
</feature>
<dbReference type="Proteomes" id="UP000325440">
    <property type="component" value="Unassembled WGS sequence"/>
</dbReference>
<keyword evidence="4" id="KW-0813">Transport</keyword>
<evidence type="ECO:0000313" key="12">
    <source>
        <dbReference type="EMBL" id="VVC40258.1"/>
    </source>
</evidence>
<evidence type="ECO:0000259" key="10">
    <source>
        <dbReference type="Pfam" id="PF00324"/>
    </source>
</evidence>
<feature type="transmembrane region" description="Helical" evidence="9">
    <location>
        <begin position="139"/>
        <end position="164"/>
    </location>
</feature>
<evidence type="ECO:0000256" key="7">
    <source>
        <dbReference type="ARBA" id="ARBA00023136"/>
    </source>
</evidence>
<dbReference type="GO" id="GO:0055078">
    <property type="term" value="P:sodium ion homeostasis"/>
    <property type="evidence" value="ECO:0007669"/>
    <property type="project" value="TreeGrafter"/>
</dbReference>
<evidence type="ECO:0000256" key="4">
    <source>
        <dbReference type="ARBA" id="ARBA00022448"/>
    </source>
</evidence>
<feature type="compositionally biased region" description="Polar residues" evidence="8">
    <location>
        <begin position="788"/>
        <end position="798"/>
    </location>
</feature>
<dbReference type="PANTHER" id="PTHR11827">
    <property type="entry name" value="SOLUTE CARRIER FAMILY 12, CATION COTRANSPORTERS"/>
    <property type="match status" value="1"/>
</dbReference>
<dbReference type="GO" id="GO:0016020">
    <property type="term" value="C:membrane"/>
    <property type="evidence" value="ECO:0007669"/>
    <property type="project" value="UniProtKB-SubCell"/>
</dbReference>
<feature type="domain" description="SLC12A transporter C-terminal" evidence="11">
    <location>
        <begin position="607"/>
        <end position="1024"/>
    </location>
</feature>
<evidence type="ECO:0000259" key="11">
    <source>
        <dbReference type="Pfam" id="PF03522"/>
    </source>
</evidence>
<evidence type="ECO:0000256" key="9">
    <source>
        <dbReference type="SAM" id="Phobius"/>
    </source>
</evidence>
<dbReference type="GO" id="GO:0055075">
    <property type="term" value="P:potassium ion homeostasis"/>
    <property type="evidence" value="ECO:0007669"/>
    <property type="project" value="TreeGrafter"/>
</dbReference>
<dbReference type="GO" id="GO:0006884">
    <property type="term" value="P:cell volume homeostasis"/>
    <property type="evidence" value="ECO:0007669"/>
    <property type="project" value="TreeGrafter"/>
</dbReference>
<dbReference type="Pfam" id="PF00324">
    <property type="entry name" value="AA_permease"/>
    <property type="match status" value="1"/>
</dbReference>
<dbReference type="InterPro" id="IPR004841">
    <property type="entry name" value="AA-permease/SLC12A_dom"/>
</dbReference>
<proteinExistence type="inferred from homology"/>
<keyword evidence="5 9" id="KW-0812">Transmembrane</keyword>
<dbReference type="GO" id="GO:0008511">
    <property type="term" value="F:sodium:potassium:chloride symporter activity"/>
    <property type="evidence" value="ECO:0007669"/>
    <property type="project" value="TreeGrafter"/>
</dbReference>
<keyword evidence="7 9" id="KW-0472">Membrane</keyword>
<name>A0A5E4N6C7_9HEMI</name>
<evidence type="ECO:0000256" key="8">
    <source>
        <dbReference type="SAM" id="MobiDB-lite"/>
    </source>
</evidence>
<keyword evidence="13" id="KW-1185">Reference proteome</keyword>
<dbReference type="InterPro" id="IPR004842">
    <property type="entry name" value="SLC12A_fam"/>
</dbReference>
<evidence type="ECO:0000256" key="3">
    <source>
        <dbReference type="ARBA" id="ARBA00019359"/>
    </source>
</evidence>
<comment type="subcellular location">
    <subcellularLocation>
        <location evidence="1">Membrane</location>
        <topology evidence="1">Multi-pass membrane protein</topology>
    </subcellularLocation>
</comment>
<comment type="similarity">
    <text evidence="2">Belongs to the SLC12A transporter family.</text>
</comment>
<evidence type="ECO:0000256" key="6">
    <source>
        <dbReference type="ARBA" id="ARBA00022989"/>
    </source>
</evidence>
<feature type="compositionally biased region" description="Acidic residues" evidence="8">
    <location>
        <begin position="775"/>
        <end position="784"/>
    </location>
</feature>
<reference evidence="12 13" key="1">
    <citation type="submission" date="2019-08" db="EMBL/GenBank/DDBJ databases">
        <authorList>
            <person name="Alioto T."/>
            <person name="Alioto T."/>
            <person name="Gomez Garrido J."/>
        </authorList>
    </citation>
    <scope>NUCLEOTIDE SEQUENCE [LARGE SCALE GENOMIC DNA]</scope>
</reference>
<keyword evidence="6 9" id="KW-1133">Transmembrane helix</keyword>
<evidence type="ECO:0000256" key="2">
    <source>
        <dbReference type="ARBA" id="ARBA00010593"/>
    </source>
</evidence>
<feature type="transmembrane region" description="Helical" evidence="9">
    <location>
        <begin position="233"/>
        <end position="250"/>
    </location>
</feature>
<dbReference type="PANTHER" id="PTHR11827:SF103">
    <property type="entry name" value="SODIUM CHLORIDE COTRANSPORTER 69, ISOFORM E"/>
    <property type="match status" value="1"/>
</dbReference>
<dbReference type="InterPro" id="IPR018491">
    <property type="entry name" value="SLC12_C"/>
</dbReference>
<evidence type="ECO:0000256" key="1">
    <source>
        <dbReference type="ARBA" id="ARBA00004141"/>
    </source>
</evidence>
<feature type="transmembrane region" description="Helical" evidence="9">
    <location>
        <begin position="354"/>
        <end position="374"/>
    </location>
</feature>
<dbReference type="AlphaFoldDB" id="A0A5E4N6C7"/>
<dbReference type="Gene3D" id="1.20.1740.10">
    <property type="entry name" value="Amino acid/polyamine transporter I"/>
    <property type="match status" value="1"/>
</dbReference>
<organism evidence="12 13">
    <name type="scientific">Cinara cedri</name>
    <dbReference type="NCBI Taxonomy" id="506608"/>
    <lineage>
        <taxon>Eukaryota</taxon>
        <taxon>Metazoa</taxon>
        <taxon>Ecdysozoa</taxon>
        <taxon>Arthropoda</taxon>
        <taxon>Hexapoda</taxon>
        <taxon>Insecta</taxon>
        <taxon>Pterygota</taxon>
        <taxon>Neoptera</taxon>
        <taxon>Paraneoptera</taxon>
        <taxon>Hemiptera</taxon>
        <taxon>Sternorrhyncha</taxon>
        <taxon>Aphidomorpha</taxon>
        <taxon>Aphidoidea</taxon>
        <taxon>Aphididae</taxon>
        <taxon>Lachninae</taxon>
        <taxon>Cinara</taxon>
    </lineage>
</organism>
<feature type="transmembrane region" description="Helical" evidence="9">
    <location>
        <begin position="399"/>
        <end position="421"/>
    </location>
</feature>
<accession>A0A5E4N6C7</accession>
<dbReference type="FunFam" id="1.20.1740.10:FF:000013">
    <property type="entry name" value="Solute carrier family 12 member"/>
    <property type="match status" value="1"/>
</dbReference>
<evidence type="ECO:0000313" key="13">
    <source>
        <dbReference type="Proteomes" id="UP000325440"/>
    </source>
</evidence>
<dbReference type="GO" id="GO:1990573">
    <property type="term" value="P:potassium ion import across plasma membrane"/>
    <property type="evidence" value="ECO:0007669"/>
    <property type="project" value="TreeGrafter"/>
</dbReference>
<feature type="transmembrane region" description="Helical" evidence="9">
    <location>
        <begin position="487"/>
        <end position="505"/>
    </location>
</feature>
<dbReference type="GO" id="GO:0055064">
    <property type="term" value="P:chloride ion homeostasis"/>
    <property type="evidence" value="ECO:0007669"/>
    <property type="project" value="TreeGrafter"/>
</dbReference>
<feature type="region of interest" description="Disordered" evidence="8">
    <location>
        <begin position="764"/>
        <end position="808"/>
    </location>
</feature>
<sequence length="1024" mass="114772">MDTETNDVELKSVVSDSKRTRFQVNLVDNDNPPRVRLDSASDDKYKSFRQLTREALPRLDNYRNIMSVHVACRPTLDELHNCDLAEKNVEIQENEHSRPAKKKHEQGWIQGVLIRNLVQICGLMLFLRVAWVVCTTGLVSGIVIILFGGAITTITALSMSAISTNGVLKEGGTYFMISRSLGPEFGACIGVIYSIALAAACAMHAVGFCEMVQILLNSNSWSILDGGVQDMRLLGMGLTATLLCATLGGIRSRIQIHAAVLVLMVAAFVDVFIGAIYGPKNDYEKKQGFVGFSWDAIHQNMFKNFESFDDWSKSFWCGFGIFFPAVSGFLAGTNKSGELKDSLRAIPRGSLTSIFISSSVYISLAILVGSTFIYQEIPNKSISILSCDAPNKNYAVNRIIGLMAFFSPLVYACILASTLAASFSSFLAAPKVFQMLCNDRLYNNLSWFGLSNKSGEPIRADILTTIIVLLFILPGDLNAILPSISNIFLSVYALINFSTFHASLVKPIGWRPTFKLYNMWLSLGGSMLCVVLMFVISWWTALLTLAAILALYLIVLYQKPDVNWGTSTQAQTYKQALMAVHNLIRVEDHVKNFRPQLLVLTGMASARPSLIDFAHLITKNLSLLVCANIIKAPTSQKLLEIYSKRAINWLCYHKIKGFYVQIDGTSFEDGAKSLMQTVGLGKLKPNIIMLGYKNNWHKCSTQDLNMYFNVLHKALDIHMAVCILRVKSGLNFSNSILIDETQLDMMVNRKASYLSEEPFLHSRSQSMSTVADKNDDNESDEENELLNRETSTITLNKQGTDEKIDQPNANKNKKVNIVKGTDGYDLPKDTMNLITRFQRKQKKGTIDVWWLYDDGGLTLLLPYILSTRGNWSACKLRVFTIANKKDQLEFEQRSVASLLAKFRIDYSDLLVITDLMRKPHEETLAFYDALIKSYKPKGPYNENDVIKESELTAMKEKTNRHLRLRELLLENSQEANLIVMTLPMPRKNVVPASLYMSWLETLTQGMPPFLLVRGNQSSVLTFYS</sequence>